<gene>
    <name evidence="1" type="ORF">GIB67_020025</name>
</gene>
<dbReference type="AlphaFoldDB" id="A0A7J7N445"/>
<comment type="caution">
    <text evidence="1">The sequence shown here is derived from an EMBL/GenBank/DDBJ whole genome shotgun (WGS) entry which is preliminary data.</text>
</comment>
<organism evidence="1 2">
    <name type="scientific">Kingdonia uniflora</name>
    <dbReference type="NCBI Taxonomy" id="39325"/>
    <lineage>
        <taxon>Eukaryota</taxon>
        <taxon>Viridiplantae</taxon>
        <taxon>Streptophyta</taxon>
        <taxon>Embryophyta</taxon>
        <taxon>Tracheophyta</taxon>
        <taxon>Spermatophyta</taxon>
        <taxon>Magnoliopsida</taxon>
        <taxon>Ranunculales</taxon>
        <taxon>Circaeasteraceae</taxon>
        <taxon>Kingdonia</taxon>
    </lineage>
</organism>
<evidence type="ECO:0000313" key="2">
    <source>
        <dbReference type="Proteomes" id="UP000541444"/>
    </source>
</evidence>
<protein>
    <submittedName>
        <fullName evidence="1">Uncharacterized protein</fullName>
    </submittedName>
</protein>
<reference evidence="1 2" key="1">
    <citation type="journal article" date="2020" name="IScience">
        <title>Genome Sequencing of the Endangered Kingdonia uniflora (Circaeasteraceae, Ranunculales) Reveals Potential Mechanisms of Evolutionary Specialization.</title>
        <authorList>
            <person name="Sun Y."/>
            <person name="Deng T."/>
            <person name="Zhang A."/>
            <person name="Moore M.J."/>
            <person name="Landis J.B."/>
            <person name="Lin N."/>
            <person name="Zhang H."/>
            <person name="Zhang X."/>
            <person name="Huang J."/>
            <person name="Zhang X."/>
            <person name="Sun H."/>
            <person name="Wang H."/>
        </authorList>
    </citation>
    <scope>NUCLEOTIDE SEQUENCE [LARGE SCALE GENOMIC DNA]</scope>
    <source>
        <strain evidence="1">TB1705</strain>
        <tissue evidence="1">Leaf</tissue>
    </source>
</reference>
<name>A0A7J7N445_9MAGN</name>
<sequence length="98" mass="11553">MEKMIRFSFSKFPSLIKSGKDACGDWGRRVEKKMLAADLRFISYLMNSFWLGSSKKQARRQSSREWGSWKSKIKSKLCRKKMLRSLIHSIVLIIRFCS</sequence>
<dbReference type="Proteomes" id="UP000541444">
    <property type="component" value="Unassembled WGS sequence"/>
</dbReference>
<evidence type="ECO:0000313" key="1">
    <source>
        <dbReference type="EMBL" id="KAF6161969.1"/>
    </source>
</evidence>
<dbReference type="EMBL" id="JACGCM010001067">
    <property type="protein sequence ID" value="KAF6161969.1"/>
    <property type="molecule type" value="Genomic_DNA"/>
</dbReference>
<proteinExistence type="predicted"/>
<keyword evidence="2" id="KW-1185">Reference proteome</keyword>
<accession>A0A7J7N445</accession>